<reference evidence="2 3" key="1">
    <citation type="submission" date="2016-11" db="EMBL/GenBank/DDBJ databases">
        <title>Genome sequencing of Zhihengliuella aestuarii B18 antagonistic to Plasmodiophora brassicae.</title>
        <authorList>
            <person name="Luo Y."/>
        </authorList>
    </citation>
    <scope>NUCLEOTIDE SEQUENCE [LARGE SCALE GENOMIC DNA]</scope>
    <source>
        <strain evidence="2 3">B18</strain>
    </source>
</reference>
<dbReference type="STRING" id="556325.BHE16_06670"/>
<sequence>MSQALDTERNPVGVDGTLGFKAGIRTVFKMELMQRLRSGSWYWMMGVWFVIIGLVTWAVIASFRPYDEYSMFGGQSGQLVFETVLFFVLLFALLISPAFAANTITGDRQNGTLAIIQNTLLTPWQIILGKWLAAWVSALAFLVVALPFIVLSFALGGVDFSRMLLFILMLGFELLVMTGLGVAVSSVSVRSLFAVLGTYLLVALFSVGTLIGFGLSAQLSQEEVSGRYMDAPMVEPPAEVLNSSDGNAINDWYNENSQCSTATQTTNIVHTERIAWILAANPFVMVADIAREPYDVNTVTNGELFTGISQLMRSAQAGPEYQHECLNGKKFSELPDPQVFPSWPIGMAIQVIFLGGLMTVARNRLKTPVKKLSPGMRVA</sequence>
<dbReference type="PANTHER" id="PTHR43471:SF12">
    <property type="entry name" value="HYPOTHETICAL MEMBRANE PROTEIN, CONSERVED"/>
    <property type="match status" value="1"/>
</dbReference>
<protein>
    <recommendedName>
        <fullName evidence="4">ABC transporter permease</fullName>
    </recommendedName>
</protein>
<feature type="transmembrane region" description="Helical" evidence="1">
    <location>
        <begin position="80"/>
        <end position="100"/>
    </location>
</feature>
<keyword evidence="1" id="KW-0812">Transmembrane</keyword>
<feature type="transmembrane region" description="Helical" evidence="1">
    <location>
        <begin position="40"/>
        <end position="60"/>
    </location>
</feature>
<evidence type="ECO:0000256" key="1">
    <source>
        <dbReference type="SAM" id="Phobius"/>
    </source>
</evidence>
<keyword evidence="1" id="KW-0472">Membrane</keyword>
<dbReference type="OrthoDB" id="149032at2"/>
<evidence type="ECO:0008006" key="4">
    <source>
        <dbReference type="Google" id="ProtNLM"/>
    </source>
</evidence>
<feature type="transmembrane region" description="Helical" evidence="1">
    <location>
        <begin position="192"/>
        <end position="215"/>
    </location>
</feature>
<dbReference type="PANTHER" id="PTHR43471">
    <property type="entry name" value="ABC TRANSPORTER PERMEASE"/>
    <property type="match status" value="1"/>
</dbReference>
<gene>
    <name evidence="2" type="ORF">BHE16_06670</name>
</gene>
<keyword evidence="1" id="KW-1133">Transmembrane helix</keyword>
<dbReference type="Pfam" id="PF12679">
    <property type="entry name" value="ABC2_membrane_2"/>
    <property type="match status" value="1"/>
</dbReference>
<name>A0A1L2ZMY2_9MICC</name>
<dbReference type="GO" id="GO:0140359">
    <property type="term" value="F:ABC-type transporter activity"/>
    <property type="evidence" value="ECO:0007669"/>
    <property type="project" value="InterPro"/>
</dbReference>
<feature type="transmembrane region" description="Helical" evidence="1">
    <location>
        <begin position="343"/>
        <end position="361"/>
    </location>
</feature>
<feature type="transmembrane region" description="Helical" evidence="1">
    <location>
        <begin position="132"/>
        <end position="157"/>
    </location>
</feature>
<proteinExistence type="predicted"/>
<organism evidence="2 3">
    <name type="scientific">Neomicrococcus aestuarii</name>
    <dbReference type="NCBI Taxonomy" id="556325"/>
    <lineage>
        <taxon>Bacteria</taxon>
        <taxon>Bacillati</taxon>
        <taxon>Actinomycetota</taxon>
        <taxon>Actinomycetes</taxon>
        <taxon>Micrococcales</taxon>
        <taxon>Micrococcaceae</taxon>
        <taxon>Neomicrococcus</taxon>
    </lineage>
</organism>
<keyword evidence="3" id="KW-1185">Reference proteome</keyword>
<evidence type="ECO:0000313" key="3">
    <source>
        <dbReference type="Proteomes" id="UP000183530"/>
    </source>
</evidence>
<evidence type="ECO:0000313" key="2">
    <source>
        <dbReference type="EMBL" id="APF40744.1"/>
    </source>
</evidence>
<dbReference type="AlphaFoldDB" id="A0A1L2ZMY2"/>
<feature type="transmembrane region" description="Helical" evidence="1">
    <location>
        <begin position="163"/>
        <end position="185"/>
    </location>
</feature>
<dbReference type="KEGG" id="nae:BHE16_06670"/>
<dbReference type="EMBL" id="CP018135">
    <property type="protein sequence ID" value="APF40744.1"/>
    <property type="molecule type" value="Genomic_DNA"/>
</dbReference>
<dbReference type="GO" id="GO:0005886">
    <property type="term" value="C:plasma membrane"/>
    <property type="evidence" value="ECO:0007669"/>
    <property type="project" value="UniProtKB-SubCell"/>
</dbReference>
<dbReference type="RefSeq" id="WP_071894221.1">
    <property type="nucleotide sequence ID" value="NZ_CP018135.1"/>
</dbReference>
<dbReference type="Proteomes" id="UP000183530">
    <property type="component" value="Chromosome"/>
</dbReference>
<accession>A0A1L2ZMY2</accession>